<protein>
    <submittedName>
        <fullName evidence="3">SseB family protein</fullName>
    </submittedName>
</protein>
<evidence type="ECO:0000259" key="2">
    <source>
        <dbReference type="Pfam" id="PF07179"/>
    </source>
</evidence>
<feature type="compositionally biased region" description="Polar residues" evidence="1">
    <location>
        <begin position="57"/>
        <end position="71"/>
    </location>
</feature>
<dbReference type="RefSeq" id="WP_310910890.1">
    <property type="nucleotide sequence ID" value="NZ_JAVLVT010000001.1"/>
</dbReference>
<feature type="region of interest" description="Disordered" evidence="1">
    <location>
        <begin position="57"/>
        <end position="79"/>
    </location>
</feature>
<dbReference type="InterPro" id="IPR009839">
    <property type="entry name" value="SseB_N"/>
</dbReference>
<gene>
    <name evidence="3" type="ORF">RIF23_03820</name>
</gene>
<feature type="domain" description="SseB protein N-terminal" evidence="2">
    <location>
        <begin position="23"/>
        <end position="145"/>
    </location>
</feature>
<dbReference type="EMBL" id="JAVLVT010000001">
    <property type="protein sequence ID" value="MDS1269420.1"/>
    <property type="molecule type" value="Genomic_DNA"/>
</dbReference>
<reference evidence="4" key="1">
    <citation type="submission" date="2023-07" db="EMBL/GenBank/DDBJ databases">
        <title>Novel species in the genus Lipingzhangella isolated from Sambhar Salt Lake.</title>
        <authorList>
            <person name="Jiya N."/>
            <person name="Kajale S."/>
            <person name="Sharma A."/>
        </authorList>
    </citation>
    <scope>NUCLEOTIDE SEQUENCE [LARGE SCALE GENOMIC DNA]</scope>
    <source>
        <strain evidence="4">LS1_29</strain>
    </source>
</reference>
<feature type="compositionally biased region" description="Polar residues" evidence="1">
    <location>
        <begin position="1"/>
        <end position="10"/>
    </location>
</feature>
<comment type="caution">
    <text evidence="3">The sequence shown here is derived from an EMBL/GenBank/DDBJ whole genome shotgun (WGS) entry which is preliminary data.</text>
</comment>
<evidence type="ECO:0000313" key="3">
    <source>
        <dbReference type="EMBL" id="MDS1269420.1"/>
    </source>
</evidence>
<dbReference type="Pfam" id="PF07179">
    <property type="entry name" value="SseB"/>
    <property type="match status" value="1"/>
</dbReference>
<dbReference type="Proteomes" id="UP001250214">
    <property type="component" value="Unassembled WGS sequence"/>
</dbReference>
<evidence type="ECO:0000313" key="4">
    <source>
        <dbReference type="Proteomes" id="UP001250214"/>
    </source>
</evidence>
<feature type="region of interest" description="Disordered" evidence="1">
    <location>
        <begin position="1"/>
        <end position="20"/>
    </location>
</feature>
<name>A0ABU2H3L9_9ACTN</name>
<evidence type="ECO:0000256" key="1">
    <source>
        <dbReference type="SAM" id="MobiDB-lite"/>
    </source>
</evidence>
<keyword evidence="4" id="KW-1185">Reference proteome</keyword>
<organism evidence="3 4">
    <name type="scientific">Lipingzhangella rawalii</name>
    <dbReference type="NCBI Taxonomy" id="2055835"/>
    <lineage>
        <taxon>Bacteria</taxon>
        <taxon>Bacillati</taxon>
        <taxon>Actinomycetota</taxon>
        <taxon>Actinomycetes</taxon>
        <taxon>Streptosporangiales</taxon>
        <taxon>Nocardiopsidaceae</taxon>
        <taxon>Lipingzhangella</taxon>
    </lineage>
</organism>
<proteinExistence type="predicted"/>
<sequence length="239" mass="25605">MTGPTITGAQRFTDDRGDADPQLRDALQAYTRGQASQRRVLTALGSARLLVPVVTTSEGSSATATDPTQHGDSGHGSSVAVPILVGNDGRRGMLAFTCVDSMRQWRPGARPVPVSVGEACQAACDEGADALVLDMAGPVPYTVEGYFLSVLAEQGTVPEPKSDTRVLAAIYRVTHTEFGIERVRVLDSERADIGVRLELEHRDDDSIRRVADRLAEELRPMLPGGVELSAVVRATRPED</sequence>
<accession>A0ABU2H3L9</accession>